<dbReference type="Proteomes" id="UP001251085">
    <property type="component" value="Unassembled WGS sequence"/>
</dbReference>
<accession>A0ABU3EAC2</accession>
<proteinExistence type="predicted"/>
<reference evidence="3" key="1">
    <citation type="submission" date="2023-07" db="EMBL/GenBank/DDBJ databases">
        <title>Characterization of two Paracoccaceae strains isolated from Phycosphere and proposal of Xinfangfangia lacusdiani sp. nov.</title>
        <authorList>
            <person name="Deng Y."/>
            <person name="Zhang Y.Q."/>
        </authorList>
    </citation>
    <scope>NUCLEOTIDE SEQUENCE [LARGE SCALE GENOMIC DNA]</scope>
    <source>
        <strain evidence="3">CPCC 101403</strain>
    </source>
</reference>
<protein>
    <submittedName>
        <fullName evidence="2">Uncharacterized protein</fullName>
    </submittedName>
</protein>
<name>A0ABU3EAC2_9RHOB</name>
<organism evidence="2 3">
    <name type="scientific">Paracoccus broussonetiae</name>
    <dbReference type="NCBI Taxonomy" id="3075834"/>
    <lineage>
        <taxon>Bacteria</taxon>
        <taxon>Pseudomonadati</taxon>
        <taxon>Pseudomonadota</taxon>
        <taxon>Alphaproteobacteria</taxon>
        <taxon>Rhodobacterales</taxon>
        <taxon>Paracoccaceae</taxon>
        <taxon>Paracoccus</taxon>
    </lineage>
</organism>
<keyword evidence="1" id="KW-0472">Membrane</keyword>
<feature type="transmembrane region" description="Helical" evidence="1">
    <location>
        <begin position="44"/>
        <end position="64"/>
    </location>
</feature>
<feature type="transmembrane region" description="Helical" evidence="1">
    <location>
        <begin position="7"/>
        <end position="32"/>
    </location>
</feature>
<evidence type="ECO:0000313" key="3">
    <source>
        <dbReference type="Proteomes" id="UP001251085"/>
    </source>
</evidence>
<evidence type="ECO:0000313" key="2">
    <source>
        <dbReference type="EMBL" id="MDT1061169.1"/>
    </source>
</evidence>
<dbReference type="EMBL" id="JAVRQI010000003">
    <property type="protein sequence ID" value="MDT1061169.1"/>
    <property type="molecule type" value="Genomic_DNA"/>
</dbReference>
<gene>
    <name evidence="2" type="ORF">RM190_04810</name>
</gene>
<keyword evidence="1" id="KW-1133">Transmembrane helix</keyword>
<dbReference type="RefSeq" id="WP_311758273.1">
    <property type="nucleotide sequence ID" value="NZ_JAVRQI010000003.1"/>
</dbReference>
<evidence type="ECO:0000256" key="1">
    <source>
        <dbReference type="SAM" id="Phobius"/>
    </source>
</evidence>
<keyword evidence="1" id="KW-0812">Transmembrane</keyword>
<sequence length="71" mass="7486">MNSTEKAVCALCFLIGVVLPMGLLALGVILAWLAETPFAEMLSAAMIVLSMIVFLLTAAAARLMNRHSGAH</sequence>
<keyword evidence="3" id="KW-1185">Reference proteome</keyword>
<comment type="caution">
    <text evidence="2">The sequence shown here is derived from an EMBL/GenBank/DDBJ whole genome shotgun (WGS) entry which is preliminary data.</text>
</comment>